<accession>A0AA38S0I9</accession>
<feature type="transmembrane region" description="Helical" evidence="1">
    <location>
        <begin position="105"/>
        <end position="125"/>
    </location>
</feature>
<name>A0AA38S0I9_9PEZI</name>
<feature type="transmembrane region" description="Helical" evidence="1">
    <location>
        <begin position="28"/>
        <end position="50"/>
    </location>
</feature>
<dbReference type="Proteomes" id="UP001174691">
    <property type="component" value="Unassembled WGS sequence"/>
</dbReference>
<organism evidence="2 3">
    <name type="scientific">Coniochaeta hoffmannii</name>
    <dbReference type="NCBI Taxonomy" id="91930"/>
    <lineage>
        <taxon>Eukaryota</taxon>
        <taxon>Fungi</taxon>
        <taxon>Dikarya</taxon>
        <taxon>Ascomycota</taxon>
        <taxon>Pezizomycotina</taxon>
        <taxon>Sordariomycetes</taxon>
        <taxon>Sordariomycetidae</taxon>
        <taxon>Coniochaetales</taxon>
        <taxon>Coniochaetaceae</taxon>
        <taxon>Coniochaeta</taxon>
    </lineage>
</organism>
<feature type="transmembrane region" description="Helical" evidence="1">
    <location>
        <begin position="62"/>
        <end position="85"/>
    </location>
</feature>
<proteinExistence type="predicted"/>
<keyword evidence="1" id="KW-0472">Membrane</keyword>
<gene>
    <name evidence="2" type="ORF">NKR19_g1049</name>
</gene>
<keyword evidence="1" id="KW-1133">Transmembrane helix</keyword>
<reference evidence="2" key="1">
    <citation type="submission" date="2022-07" db="EMBL/GenBank/DDBJ databases">
        <title>Fungi with potential for degradation of polypropylene.</title>
        <authorList>
            <person name="Gostincar C."/>
        </authorList>
    </citation>
    <scope>NUCLEOTIDE SEQUENCE</scope>
    <source>
        <strain evidence="2">EXF-13287</strain>
    </source>
</reference>
<protein>
    <recommendedName>
        <fullName evidence="4">MARVEL domain-containing protein</fullName>
    </recommendedName>
</protein>
<dbReference type="EMBL" id="JANBVN010000009">
    <property type="protein sequence ID" value="KAJ9164789.1"/>
    <property type="molecule type" value="Genomic_DNA"/>
</dbReference>
<feature type="transmembrane region" description="Helical" evidence="1">
    <location>
        <begin position="137"/>
        <end position="158"/>
    </location>
</feature>
<evidence type="ECO:0008006" key="4">
    <source>
        <dbReference type="Google" id="ProtNLM"/>
    </source>
</evidence>
<keyword evidence="3" id="KW-1185">Reference proteome</keyword>
<keyword evidence="1" id="KW-0812">Transmembrane</keyword>
<evidence type="ECO:0000313" key="2">
    <source>
        <dbReference type="EMBL" id="KAJ9164789.1"/>
    </source>
</evidence>
<sequence length="194" mass="21651">MSDHQPAAAVHITASERNIRRRTTGFRWIYIPFRTVMLGLEISTLGYLIWLSKTYSFRTGHYSCAFAAVVLGLILDAAALGVLVFKRDLSVSSGTHRGYFNCGDVVVLIVTIIGWLLILFADFNMEQSPPRMPYNDYEDVGCFMIMGIWIAHFVLSVLNCVEHCAACGQAGRAKRQTRQVVYLVPVVGSPQTRS</sequence>
<evidence type="ECO:0000256" key="1">
    <source>
        <dbReference type="SAM" id="Phobius"/>
    </source>
</evidence>
<evidence type="ECO:0000313" key="3">
    <source>
        <dbReference type="Proteomes" id="UP001174691"/>
    </source>
</evidence>
<comment type="caution">
    <text evidence="2">The sequence shown here is derived from an EMBL/GenBank/DDBJ whole genome shotgun (WGS) entry which is preliminary data.</text>
</comment>
<dbReference type="AlphaFoldDB" id="A0AA38S0I9"/>